<protein>
    <recommendedName>
        <fullName evidence="2">non-specific serine/threonine protein kinase</fullName>
        <ecNumber evidence="2">2.7.11.1</ecNumber>
    </recommendedName>
</protein>
<dbReference type="FunFam" id="1.10.510.10:FF:000395">
    <property type="entry name" value="receptor-like serine/threonine-protein kinase NCRK"/>
    <property type="match status" value="1"/>
</dbReference>
<evidence type="ECO:0000256" key="2">
    <source>
        <dbReference type="ARBA" id="ARBA00012513"/>
    </source>
</evidence>
<dbReference type="InterPro" id="IPR000719">
    <property type="entry name" value="Prot_kinase_dom"/>
</dbReference>
<keyword evidence="15" id="KW-0732">Signal</keyword>
<keyword evidence="8" id="KW-0418">Kinase</keyword>
<dbReference type="AlphaFoldDB" id="A0A6M2FA88"/>
<feature type="domain" description="Protein kinase" evidence="16">
    <location>
        <begin position="227"/>
        <end position="510"/>
    </location>
</feature>
<evidence type="ECO:0000256" key="12">
    <source>
        <dbReference type="ARBA" id="ARBA00048679"/>
    </source>
</evidence>
<accession>A0A6M2FA88</accession>
<dbReference type="SMART" id="SM00220">
    <property type="entry name" value="S_TKc"/>
    <property type="match status" value="1"/>
</dbReference>
<name>A0A6M2FA88_9ROSI</name>
<keyword evidence="3" id="KW-1003">Cell membrane</keyword>
<evidence type="ECO:0000313" key="17">
    <source>
        <dbReference type="EMBL" id="NUU93398.1"/>
    </source>
</evidence>
<dbReference type="PANTHER" id="PTHR47989">
    <property type="entry name" value="OS01G0750732 PROTEIN"/>
    <property type="match status" value="1"/>
</dbReference>
<dbReference type="InterPro" id="IPR017441">
    <property type="entry name" value="Protein_kinase_ATP_BS"/>
</dbReference>
<dbReference type="PANTHER" id="PTHR47989:SF23">
    <property type="entry name" value="RECEPTOR-LIKE SERINE_THREONINE-PROTEIN KINASE NCRK ISOFORM X1"/>
    <property type="match status" value="1"/>
</dbReference>
<dbReference type="SUPFAM" id="SSF56112">
    <property type="entry name" value="Protein kinase-like (PK-like)"/>
    <property type="match status" value="1"/>
</dbReference>
<dbReference type="Gene3D" id="3.30.200.20">
    <property type="entry name" value="Phosphorylase Kinase, domain 1"/>
    <property type="match status" value="1"/>
</dbReference>
<dbReference type="PROSITE" id="PS00107">
    <property type="entry name" value="PROTEIN_KINASE_ATP"/>
    <property type="match status" value="1"/>
</dbReference>
<keyword evidence="14" id="KW-1133">Transmembrane helix</keyword>
<evidence type="ECO:0000256" key="8">
    <source>
        <dbReference type="ARBA" id="ARBA00022777"/>
    </source>
</evidence>
<dbReference type="GO" id="GO:0005524">
    <property type="term" value="F:ATP binding"/>
    <property type="evidence" value="ECO:0007669"/>
    <property type="project" value="UniProtKB-UniRule"/>
</dbReference>
<evidence type="ECO:0000256" key="15">
    <source>
        <dbReference type="SAM" id="SignalP"/>
    </source>
</evidence>
<keyword evidence="6" id="KW-0808">Transferase</keyword>
<comment type="subcellular location">
    <subcellularLocation>
        <location evidence="1">Cell membrane</location>
    </subcellularLocation>
</comment>
<reference evidence="17" key="1">
    <citation type="submission" date="2020-03" db="EMBL/GenBank/DDBJ databases">
        <authorList>
            <person name="Zhang R."/>
        </authorList>
    </citation>
    <scope>NUCLEOTIDE SEQUENCE</scope>
</reference>
<sequence>MKLQLQVALAFLIGLIWIQQGFSDELSAKSGVNNWTCTCSASYQGNQSYIKSNCSTSCDCSPDGGQSGGMWTCTCSSDGLPKVATGIQDTTCFTACNCTSGSLTDVQDTRKHFSSKIVVVILLLCVILTTLAFLASITCYLYRKDKCLIQSPVFLPDRERSCNSATNLISHRASSLSETKIRVDSPINPISGCFRKASFLCRSKTEIIHGTLICFAYSELEHATAKFSHSNLIGLGGSSYVYRGQLKDGTTVAVKRLTAQGGTDADLLFSREVELLAKLHHCHVVPLLGYCSEFQGKFSERLLVFEYMPNGNLRDCLDGIMGENMNWQTRVTIAIGAARGLEYLHEAAAPRILHRDVKSTNILMDELWRAKITDLGMAKRLRADGVPSSSSSPARMQGTFGYFAPEYAMIGRASLMSDVFSFGVVLLEVITGRQPIHKTTNKVEESLVLWATPRLQDSRRVISELPDPRLKGNFPEEELQIMAYLAKECLLMDPDSRPSMSEVVQILSTIAPEKSKRRNIPVSLFQMSSIQRVTTDPYKEKPDSRAEDPVDTEEVLKRDRLSIQQSAFDVDRNLFVGSYIEGADNISTKYMERLIISTSKPHSWGAADDEAVDLTEPRLESFCVENVESA</sequence>
<keyword evidence="9 13" id="KW-0067">ATP-binding</keyword>
<dbReference type="GO" id="GO:0005886">
    <property type="term" value="C:plasma membrane"/>
    <property type="evidence" value="ECO:0007669"/>
    <property type="project" value="UniProtKB-SubCell"/>
</dbReference>
<dbReference type="Pfam" id="PF00069">
    <property type="entry name" value="Pkinase"/>
    <property type="match status" value="1"/>
</dbReference>
<feature type="signal peptide" evidence="15">
    <location>
        <begin position="1"/>
        <end position="23"/>
    </location>
</feature>
<comment type="catalytic activity">
    <reaction evidence="12">
        <text>L-seryl-[protein] + ATP = O-phospho-L-seryl-[protein] + ADP + H(+)</text>
        <dbReference type="Rhea" id="RHEA:17989"/>
        <dbReference type="Rhea" id="RHEA-COMP:9863"/>
        <dbReference type="Rhea" id="RHEA-COMP:11604"/>
        <dbReference type="ChEBI" id="CHEBI:15378"/>
        <dbReference type="ChEBI" id="CHEBI:29999"/>
        <dbReference type="ChEBI" id="CHEBI:30616"/>
        <dbReference type="ChEBI" id="CHEBI:83421"/>
        <dbReference type="ChEBI" id="CHEBI:456216"/>
        <dbReference type="EC" id="2.7.11.1"/>
    </reaction>
</comment>
<keyword evidence="5" id="KW-0597">Phosphoprotein</keyword>
<dbReference type="GO" id="GO:0004674">
    <property type="term" value="F:protein serine/threonine kinase activity"/>
    <property type="evidence" value="ECO:0007669"/>
    <property type="project" value="UniProtKB-KW"/>
</dbReference>
<organism evidence="17">
    <name type="scientific">Populus davidiana</name>
    <dbReference type="NCBI Taxonomy" id="266767"/>
    <lineage>
        <taxon>Eukaryota</taxon>
        <taxon>Viridiplantae</taxon>
        <taxon>Streptophyta</taxon>
        <taxon>Embryophyta</taxon>
        <taxon>Tracheophyta</taxon>
        <taxon>Spermatophyta</taxon>
        <taxon>Magnoliopsida</taxon>
        <taxon>eudicotyledons</taxon>
        <taxon>Gunneridae</taxon>
        <taxon>Pentapetalae</taxon>
        <taxon>rosids</taxon>
        <taxon>fabids</taxon>
        <taxon>Malpighiales</taxon>
        <taxon>Salicaceae</taxon>
        <taxon>Saliceae</taxon>
        <taxon>Populus</taxon>
    </lineage>
</organism>
<keyword evidence="10 14" id="KW-0472">Membrane</keyword>
<dbReference type="Gene3D" id="1.10.510.10">
    <property type="entry name" value="Transferase(Phosphotransferase) domain 1"/>
    <property type="match status" value="1"/>
</dbReference>
<dbReference type="InterPro" id="IPR011009">
    <property type="entry name" value="Kinase-like_dom_sf"/>
</dbReference>
<dbReference type="InterPro" id="IPR008271">
    <property type="entry name" value="Ser/Thr_kinase_AS"/>
</dbReference>
<evidence type="ECO:0000256" key="3">
    <source>
        <dbReference type="ARBA" id="ARBA00022475"/>
    </source>
</evidence>
<evidence type="ECO:0000256" key="1">
    <source>
        <dbReference type="ARBA" id="ARBA00004236"/>
    </source>
</evidence>
<evidence type="ECO:0000256" key="10">
    <source>
        <dbReference type="ARBA" id="ARBA00023136"/>
    </source>
</evidence>
<evidence type="ECO:0000256" key="5">
    <source>
        <dbReference type="ARBA" id="ARBA00022553"/>
    </source>
</evidence>
<evidence type="ECO:0000256" key="7">
    <source>
        <dbReference type="ARBA" id="ARBA00022741"/>
    </source>
</evidence>
<feature type="binding site" evidence="13">
    <location>
        <position position="255"/>
    </location>
    <ligand>
        <name>ATP</name>
        <dbReference type="ChEBI" id="CHEBI:30616"/>
    </ligand>
</feature>
<evidence type="ECO:0000259" key="16">
    <source>
        <dbReference type="PROSITE" id="PS50011"/>
    </source>
</evidence>
<proteinExistence type="predicted"/>
<feature type="chain" id="PRO_5026785152" description="non-specific serine/threonine protein kinase" evidence="15">
    <location>
        <begin position="24"/>
        <end position="630"/>
    </location>
</feature>
<evidence type="ECO:0000256" key="11">
    <source>
        <dbReference type="ARBA" id="ARBA00047899"/>
    </source>
</evidence>
<dbReference type="PROSITE" id="PS50011">
    <property type="entry name" value="PROTEIN_KINASE_DOM"/>
    <property type="match status" value="1"/>
</dbReference>
<dbReference type="CDD" id="cd14066">
    <property type="entry name" value="STKc_IRAK"/>
    <property type="match status" value="1"/>
</dbReference>
<comment type="catalytic activity">
    <reaction evidence="11">
        <text>L-threonyl-[protein] + ATP = O-phospho-L-threonyl-[protein] + ADP + H(+)</text>
        <dbReference type="Rhea" id="RHEA:46608"/>
        <dbReference type="Rhea" id="RHEA-COMP:11060"/>
        <dbReference type="Rhea" id="RHEA-COMP:11605"/>
        <dbReference type="ChEBI" id="CHEBI:15378"/>
        <dbReference type="ChEBI" id="CHEBI:30013"/>
        <dbReference type="ChEBI" id="CHEBI:30616"/>
        <dbReference type="ChEBI" id="CHEBI:61977"/>
        <dbReference type="ChEBI" id="CHEBI:456216"/>
        <dbReference type="EC" id="2.7.11.1"/>
    </reaction>
</comment>
<keyword evidence="14" id="KW-0812">Transmembrane</keyword>
<evidence type="ECO:0000256" key="14">
    <source>
        <dbReference type="SAM" id="Phobius"/>
    </source>
</evidence>
<dbReference type="EC" id="2.7.11.1" evidence="2"/>
<feature type="transmembrane region" description="Helical" evidence="14">
    <location>
        <begin position="117"/>
        <end position="142"/>
    </location>
</feature>
<evidence type="ECO:0000256" key="13">
    <source>
        <dbReference type="PROSITE-ProRule" id="PRU10141"/>
    </source>
</evidence>
<evidence type="ECO:0000256" key="4">
    <source>
        <dbReference type="ARBA" id="ARBA00022527"/>
    </source>
</evidence>
<dbReference type="EMBL" id="GILB01013065">
    <property type="protein sequence ID" value="NUU93398.1"/>
    <property type="molecule type" value="Transcribed_RNA"/>
</dbReference>
<keyword evidence="4" id="KW-0723">Serine/threonine-protein kinase</keyword>
<keyword evidence="7 13" id="KW-0547">Nucleotide-binding</keyword>
<dbReference type="FunFam" id="3.30.200.20:FF:000415">
    <property type="entry name" value="receptor-like serine/threonine-protein kinase NCRK"/>
    <property type="match status" value="1"/>
</dbReference>
<dbReference type="PROSITE" id="PS00108">
    <property type="entry name" value="PROTEIN_KINASE_ST"/>
    <property type="match status" value="1"/>
</dbReference>
<evidence type="ECO:0000256" key="6">
    <source>
        <dbReference type="ARBA" id="ARBA00022679"/>
    </source>
</evidence>
<evidence type="ECO:0000256" key="9">
    <source>
        <dbReference type="ARBA" id="ARBA00022840"/>
    </source>
</evidence>